<name>A0A239PK70_9PROT</name>
<gene>
    <name evidence="8" type="ORF">SAMN06297382_0695</name>
</gene>
<evidence type="ECO:0000256" key="2">
    <source>
        <dbReference type="ARBA" id="ARBA00008163"/>
    </source>
</evidence>
<sequence>MNQRRMKARRARVVEAPGAARTKRGERVAFRFNRIDCLRTISGAVSGAALSAVLGAIPAGGAFASGFAVEHHNARALGAAFAGAQARRADAGFAAYNPAAIAGLARAEISSSATALWGPTEYADAEGVLLGTTPIAGRASDDGVLPPAFIPSFAYAAPLADRIAVGLTVISPFGLRSEFADDAIVRYHALDSRLLTIAVSPTLAVDVAPGLTIGASLRLQYADISLETAVDAAGLAALLTGAPLTPGTDDVLADLDGDDLAVGFTAGAQIEVTPRLRVGFSYASKIEHDLRGDAAFGIEDSAAGAALNAATGVFAPTKFSGALSLPATYALGAAYEASPALTLLASATYTRWSVLDRLEFAFDNPAQPPEAVTQDWSDTWAFSFGADYALGEKTGLRAGFMFDETPVNDAFAGPRIPDTDRYWLTVGLTRRLNERLSADLAAGYVFSADREVALTGAAPEDLLRGSLSTSIAVTTYVAGGRLRYAF</sequence>
<comment type="subcellular location">
    <subcellularLocation>
        <location evidence="1">Cell outer membrane</location>
        <topology evidence="1">Multi-pass membrane protein</topology>
    </subcellularLocation>
</comment>
<evidence type="ECO:0000313" key="8">
    <source>
        <dbReference type="EMBL" id="SNT68196.1"/>
    </source>
</evidence>
<dbReference type="PANTHER" id="PTHR35093:SF8">
    <property type="entry name" value="OUTER MEMBRANE PROTEIN NMB0088-RELATED"/>
    <property type="match status" value="1"/>
</dbReference>
<dbReference type="Gene3D" id="2.40.160.60">
    <property type="entry name" value="Outer membrane protein transport protein (OMPP1/FadL/TodX)"/>
    <property type="match status" value="1"/>
</dbReference>
<reference evidence="8 9" key="1">
    <citation type="submission" date="2017-07" db="EMBL/GenBank/DDBJ databases">
        <authorList>
            <person name="Sun Z.S."/>
            <person name="Albrecht U."/>
            <person name="Echele G."/>
            <person name="Lee C.C."/>
        </authorList>
    </citation>
    <scope>NUCLEOTIDE SEQUENCE [LARGE SCALE GENOMIC DNA]</scope>
    <source>
        <strain evidence="8 9">CGMCC 1.12710</strain>
    </source>
</reference>
<proteinExistence type="inferred from homology"/>
<protein>
    <submittedName>
        <fullName evidence="8">Long-chain fatty acid transport protein</fullName>
    </submittedName>
</protein>
<dbReference type="Proteomes" id="UP000198346">
    <property type="component" value="Unassembled WGS sequence"/>
</dbReference>
<organism evidence="8 9">
    <name type="scientific">Amphiplicatus metriothermophilus</name>
    <dbReference type="NCBI Taxonomy" id="1519374"/>
    <lineage>
        <taxon>Bacteria</taxon>
        <taxon>Pseudomonadati</taxon>
        <taxon>Pseudomonadota</taxon>
        <taxon>Alphaproteobacteria</taxon>
        <taxon>Parvularculales</taxon>
        <taxon>Parvularculaceae</taxon>
        <taxon>Amphiplicatus</taxon>
    </lineage>
</organism>
<evidence type="ECO:0000256" key="7">
    <source>
        <dbReference type="ARBA" id="ARBA00023237"/>
    </source>
</evidence>
<keyword evidence="4" id="KW-0812">Transmembrane</keyword>
<evidence type="ECO:0000313" key="9">
    <source>
        <dbReference type="Proteomes" id="UP000198346"/>
    </source>
</evidence>
<comment type="similarity">
    <text evidence="2">Belongs to the OmpP1/FadL family.</text>
</comment>
<dbReference type="GO" id="GO:0009279">
    <property type="term" value="C:cell outer membrane"/>
    <property type="evidence" value="ECO:0007669"/>
    <property type="project" value="UniProtKB-SubCell"/>
</dbReference>
<dbReference type="InterPro" id="IPR005017">
    <property type="entry name" value="OMPP1/FadL/TodX"/>
</dbReference>
<dbReference type="SUPFAM" id="SSF56935">
    <property type="entry name" value="Porins"/>
    <property type="match status" value="1"/>
</dbReference>
<dbReference type="PANTHER" id="PTHR35093">
    <property type="entry name" value="OUTER MEMBRANE PROTEIN NMB0088-RELATED"/>
    <property type="match status" value="1"/>
</dbReference>
<keyword evidence="3" id="KW-1134">Transmembrane beta strand</keyword>
<keyword evidence="5" id="KW-0732">Signal</keyword>
<dbReference type="AlphaFoldDB" id="A0A239PK70"/>
<evidence type="ECO:0000256" key="3">
    <source>
        <dbReference type="ARBA" id="ARBA00022452"/>
    </source>
</evidence>
<evidence type="ECO:0000256" key="5">
    <source>
        <dbReference type="ARBA" id="ARBA00022729"/>
    </source>
</evidence>
<keyword evidence="7" id="KW-0998">Cell outer membrane</keyword>
<keyword evidence="6" id="KW-0472">Membrane</keyword>
<dbReference type="GO" id="GO:0015483">
    <property type="term" value="F:long-chain fatty acid transporting porin activity"/>
    <property type="evidence" value="ECO:0007669"/>
    <property type="project" value="TreeGrafter"/>
</dbReference>
<accession>A0A239PK70</accession>
<dbReference type="Pfam" id="PF03349">
    <property type="entry name" value="Toluene_X"/>
    <property type="match status" value="1"/>
</dbReference>
<keyword evidence="9" id="KW-1185">Reference proteome</keyword>
<evidence type="ECO:0000256" key="1">
    <source>
        <dbReference type="ARBA" id="ARBA00004571"/>
    </source>
</evidence>
<dbReference type="EMBL" id="FZQA01000001">
    <property type="protein sequence ID" value="SNT68196.1"/>
    <property type="molecule type" value="Genomic_DNA"/>
</dbReference>
<evidence type="ECO:0000256" key="6">
    <source>
        <dbReference type="ARBA" id="ARBA00023136"/>
    </source>
</evidence>
<evidence type="ECO:0000256" key="4">
    <source>
        <dbReference type="ARBA" id="ARBA00022692"/>
    </source>
</evidence>